<evidence type="ECO:0000313" key="2">
    <source>
        <dbReference type="WBParaSite" id="RSKR_0000105400.1"/>
    </source>
</evidence>
<protein>
    <submittedName>
        <fullName evidence="2">RNase H domain-containing protein</fullName>
    </submittedName>
</protein>
<name>A0AC35TJD2_9BILA</name>
<accession>A0AC35TJD2</accession>
<dbReference type="WBParaSite" id="RSKR_0000105400.1">
    <property type="protein sequence ID" value="RSKR_0000105400.1"/>
    <property type="gene ID" value="RSKR_0000105400"/>
</dbReference>
<dbReference type="Proteomes" id="UP000095286">
    <property type="component" value="Unplaced"/>
</dbReference>
<sequence>MKHSQFKYSWIFIDGSTRAISVKQPSARIAHLAFLEGILYAGASHVNDAEYKKSSDYSELLALLYTLRGAKNLHSPVLIVTDSAYVYKSIANRYIEEFKAAADPILGCGGS</sequence>
<evidence type="ECO:0000313" key="1">
    <source>
        <dbReference type="Proteomes" id="UP000095286"/>
    </source>
</evidence>
<reference evidence="2" key="1">
    <citation type="submission" date="2016-11" db="UniProtKB">
        <authorList>
            <consortium name="WormBaseParasite"/>
        </authorList>
    </citation>
    <scope>IDENTIFICATION</scope>
    <source>
        <strain evidence="2">KR3021</strain>
    </source>
</reference>
<proteinExistence type="predicted"/>
<organism evidence="1 2">
    <name type="scientific">Rhabditophanes sp. KR3021</name>
    <dbReference type="NCBI Taxonomy" id="114890"/>
    <lineage>
        <taxon>Eukaryota</taxon>
        <taxon>Metazoa</taxon>
        <taxon>Ecdysozoa</taxon>
        <taxon>Nematoda</taxon>
        <taxon>Chromadorea</taxon>
        <taxon>Rhabditida</taxon>
        <taxon>Tylenchina</taxon>
        <taxon>Panagrolaimomorpha</taxon>
        <taxon>Strongyloidoidea</taxon>
        <taxon>Alloionematidae</taxon>
        <taxon>Rhabditophanes</taxon>
    </lineage>
</organism>